<protein>
    <submittedName>
        <fullName evidence="1">Unnamed protein product</fullName>
    </submittedName>
</protein>
<evidence type="ECO:0000313" key="2">
    <source>
        <dbReference type="Proteomes" id="UP001165101"/>
    </source>
</evidence>
<reference evidence="1" key="1">
    <citation type="submission" date="2023-04" db="EMBL/GenBank/DDBJ databases">
        <title>Candida boidinii NBRC 1967.</title>
        <authorList>
            <person name="Ichikawa N."/>
            <person name="Sato H."/>
            <person name="Tonouchi N."/>
        </authorList>
    </citation>
    <scope>NUCLEOTIDE SEQUENCE</scope>
    <source>
        <strain evidence="1">NBRC 1967</strain>
    </source>
</reference>
<dbReference type="Proteomes" id="UP001165101">
    <property type="component" value="Unassembled WGS sequence"/>
</dbReference>
<sequence length="244" mass="26324">MQITTLSVSGMTCSSCVNSVTKALEKNQGVISSEVSLMTETAVVKHDPTKITASQISEIIEDSGFDAVVLKETEQQQNDSNLTNNIKSFSSSSDEQLQTTTVSVSGMTCGACVNTVTSAINALDGVTSTEVSLMTETAVVKHKPMKSTTSNILEAIEDCGFESSLIKEDISNNNTESHNNNNTQITTLSITGMTCSSCVNSITNSINSLQGKQLKTVGLMQIYLKKPKFQMKIQQIKIQQKKFN</sequence>
<keyword evidence="2" id="KW-1185">Reference proteome</keyword>
<name>A0ACB5U571_CANBO</name>
<comment type="caution">
    <text evidence="1">The sequence shown here is derived from an EMBL/GenBank/DDBJ whole genome shotgun (WGS) entry which is preliminary data.</text>
</comment>
<proteinExistence type="predicted"/>
<dbReference type="EMBL" id="BSXV01005015">
    <property type="protein sequence ID" value="GMF01590.1"/>
    <property type="molecule type" value="Genomic_DNA"/>
</dbReference>
<evidence type="ECO:0000313" key="1">
    <source>
        <dbReference type="EMBL" id="GMF01590.1"/>
    </source>
</evidence>
<gene>
    <name evidence="1" type="ORF">Cboi01_000588000</name>
</gene>
<organism evidence="1 2">
    <name type="scientific">Candida boidinii</name>
    <name type="common">Yeast</name>
    <dbReference type="NCBI Taxonomy" id="5477"/>
    <lineage>
        <taxon>Eukaryota</taxon>
        <taxon>Fungi</taxon>
        <taxon>Dikarya</taxon>
        <taxon>Ascomycota</taxon>
        <taxon>Saccharomycotina</taxon>
        <taxon>Pichiomycetes</taxon>
        <taxon>Pichiales</taxon>
        <taxon>Pichiaceae</taxon>
        <taxon>Ogataea</taxon>
        <taxon>Ogataea/Candida clade</taxon>
    </lineage>
</organism>
<accession>A0ACB5U571</accession>